<organism evidence="2 3">
    <name type="scientific">Deinococcus grandis</name>
    <dbReference type="NCBI Taxonomy" id="57498"/>
    <lineage>
        <taxon>Bacteria</taxon>
        <taxon>Thermotogati</taxon>
        <taxon>Deinococcota</taxon>
        <taxon>Deinococci</taxon>
        <taxon>Deinococcales</taxon>
        <taxon>Deinococcaceae</taxon>
        <taxon>Deinococcus</taxon>
    </lineage>
</organism>
<dbReference type="CDD" id="cd02966">
    <property type="entry name" value="TlpA_like_family"/>
    <property type="match status" value="1"/>
</dbReference>
<evidence type="ECO:0000313" key="2">
    <source>
        <dbReference type="EMBL" id="GAQ23671.1"/>
    </source>
</evidence>
<dbReference type="SUPFAM" id="SSF52833">
    <property type="entry name" value="Thioredoxin-like"/>
    <property type="match status" value="1"/>
</dbReference>
<evidence type="ECO:0000313" key="3">
    <source>
        <dbReference type="Proteomes" id="UP000056209"/>
    </source>
</evidence>
<feature type="domain" description="Alkyl hydroperoxide reductase subunit C/ Thiol specific antioxidant" evidence="1">
    <location>
        <begin position="3"/>
        <end position="48"/>
    </location>
</feature>
<dbReference type="InterPro" id="IPR000866">
    <property type="entry name" value="AhpC/TSA"/>
</dbReference>
<proteinExistence type="predicted"/>
<dbReference type="Gene3D" id="3.40.30.10">
    <property type="entry name" value="Glutaredoxin"/>
    <property type="match status" value="1"/>
</dbReference>
<comment type="caution">
    <text evidence="2">The sequence shown here is derived from an EMBL/GenBank/DDBJ whole genome shotgun (WGS) entry which is preliminary data.</text>
</comment>
<dbReference type="Pfam" id="PF00578">
    <property type="entry name" value="AhpC-TSA"/>
    <property type="match status" value="1"/>
</dbReference>
<gene>
    <name evidence="2" type="ORF">DEIGR_320085</name>
</gene>
<dbReference type="InterPro" id="IPR036249">
    <property type="entry name" value="Thioredoxin-like_sf"/>
</dbReference>
<dbReference type="AlphaFoldDB" id="A0A117DS31"/>
<sequence>MQNARNFIRAYALAYPSLIDLGARTAINYGVSGVPETFFIDRQGVVRSVDRGGLTTARLSEGLRRIGINWP</sequence>
<dbReference type="GO" id="GO:0016209">
    <property type="term" value="F:antioxidant activity"/>
    <property type="evidence" value="ECO:0007669"/>
    <property type="project" value="InterPro"/>
</dbReference>
<dbReference type="Proteomes" id="UP000056209">
    <property type="component" value="Unassembled WGS sequence"/>
</dbReference>
<accession>A0A117DS31</accession>
<keyword evidence="3" id="KW-1185">Reference proteome</keyword>
<dbReference type="GO" id="GO:0016491">
    <property type="term" value="F:oxidoreductase activity"/>
    <property type="evidence" value="ECO:0007669"/>
    <property type="project" value="InterPro"/>
</dbReference>
<evidence type="ECO:0000259" key="1">
    <source>
        <dbReference type="Pfam" id="PF00578"/>
    </source>
</evidence>
<protein>
    <submittedName>
        <fullName evidence="2">Redoxin</fullName>
    </submittedName>
</protein>
<name>A0A117DS31_9DEIO</name>
<dbReference type="EMBL" id="BCMS01000004">
    <property type="protein sequence ID" value="GAQ23671.1"/>
    <property type="molecule type" value="Genomic_DNA"/>
</dbReference>
<reference evidence="3" key="1">
    <citation type="submission" date="2015-11" db="EMBL/GenBank/DDBJ databases">
        <title>Draft Genome Sequence of the Radioresistant Bacterium Deinococcus grandis, Isolated from Freshwater Fish in Japan.</title>
        <authorList>
            <person name="Satoh K."/>
            <person name="Onodera T."/>
            <person name="Omoso K."/>
            <person name="Takeda-Yano K."/>
            <person name="Katayama T."/>
            <person name="Oono Y."/>
            <person name="Narumi I."/>
        </authorList>
    </citation>
    <scope>NUCLEOTIDE SEQUENCE [LARGE SCALE GENOMIC DNA]</scope>
    <source>
        <strain evidence="3">ATCC 43672</strain>
    </source>
</reference>